<gene>
    <name evidence="1" type="ORF">HNR68_002142</name>
</gene>
<organism evidence="1 2">
    <name type="scientific">Saccharopolyspora hordei</name>
    <dbReference type="NCBI Taxonomy" id="1838"/>
    <lineage>
        <taxon>Bacteria</taxon>
        <taxon>Bacillati</taxon>
        <taxon>Actinomycetota</taxon>
        <taxon>Actinomycetes</taxon>
        <taxon>Pseudonocardiales</taxon>
        <taxon>Pseudonocardiaceae</taxon>
        <taxon>Saccharopolyspora</taxon>
    </lineage>
</organism>
<sequence length="230" mass="24622">MHKEIKDVLPGEPDGGSPELREVARSCLRALRTEGTGAPALRATVREAGTALVEALERVAERGVELVEPDGTADDDRGALAHQQLVDLIAGPPGTATGSAVRRAAERVAHELLDGHDDVTFSQSGRVTLSDDLFCLLHRLFFEELVIAFIEAVVVEPALNAVVPGVTLLDPFGQLREALSEEIVELLPSPCAEREEPGRRGRSIFDVARDLLPDTVTSLLEERPASGEAA</sequence>
<protein>
    <submittedName>
        <fullName evidence="1">Uncharacterized protein</fullName>
    </submittedName>
</protein>
<name>A0A853AG30_9PSEU</name>
<evidence type="ECO:0000313" key="2">
    <source>
        <dbReference type="Proteomes" id="UP000587002"/>
    </source>
</evidence>
<proteinExistence type="predicted"/>
<keyword evidence="2" id="KW-1185">Reference proteome</keyword>
<dbReference type="EMBL" id="JACCFJ010000001">
    <property type="protein sequence ID" value="NYI83512.1"/>
    <property type="molecule type" value="Genomic_DNA"/>
</dbReference>
<reference evidence="1 2" key="1">
    <citation type="submission" date="2020-07" db="EMBL/GenBank/DDBJ databases">
        <title>Sequencing the genomes of 1000 actinobacteria strains.</title>
        <authorList>
            <person name="Klenk H.-P."/>
        </authorList>
    </citation>
    <scope>NUCLEOTIDE SEQUENCE [LARGE SCALE GENOMIC DNA]</scope>
    <source>
        <strain evidence="1 2">DSM 44065</strain>
    </source>
</reference>
<dbReference type="RefSeq" id="WP_179720038.1">
    <property type="nucleotide sequence ID" value="NZ_BAABFH010000001.1"/>
</dbReference>
<evidence type="ECO:0000313" key="1">
    <source>
        <dbReference type="EMBL" id="NYI83512.1"/>
    </source>
</evidence>
<accession>A0A853AG30</accession>
<dbReference type="AlphaFoldDB" id="A0A853AG30"/>
<dbReference type="Proteomes" id="UP000587002">
    <property type="component" value="Unassembled WGS sequence"/>
</dbReference>
<comment type="caution">
    <text evidence="1">The sequence shown here is derived from an EMBL/GenBank/DDBJ whole genome shotgun (WGS) entry which is preliminary data.</text>
</comment>